<dbReference type="Proteomes" id="UP000187367">
    <property type="component" value="Unassembled WGS sequence"/>
</dbReference>
<dbReference type="GeneID" id="92792067"/>
<dbReference type="RefSeq" id="WP_076759780.1">
    <property type="nucleotide sequence ID" value="NZ_CP133085.1"/>
</dbReference>
<evidence type="ECO:0000313" key="11">
    <source>
        <dbReference type="EMBL" id="OMI09219.1"/>
    </source>
</evidence>
<accession>A0A1R1S1J7</accession>
<reference evidence="11 12" key="1">
    <citation type="submission" date="2017-01" db="EMBL/GenBank/DDBJ databases">
        <title>Bacillus phylogenomics.</title>
        <authorList>
            <person name="Dunlap C."/>
        </authorList>
    </citation>
    <scope>NUCLEOTIDE SEQUENCE [LARGE SCALE GENOMIC DNA]</scope>
    <source>
        <strain evidence="11 12">NRRL B-41282</strain>
    </source>
</reference>
<dbReference type="CDD" id="cd04235">
    <property type="entry name" value="AAK_CK"/>
    <property type="match status" value="1"/>
</dbReference>
<dbReference type="UniPathway" id="UPA00996">
    <property type="reaction ID" value="UER00366"/>
</dbReference>
<keyword evidence="12" id="KW-1185">Reference proteome</keyword>
<gene>
    <name evidence="11" type="ORF">BW143_04075</name>
</gene>
<dbReference type="OrthoDB" id="9766717at2"/>
<dbReference type="GO" id="GO:0005829">
    <property type="term" value="C:cytosol"/>
    <property type="evidence" value="ECO:0007669"/>
    <property type="project" value="TreeGrafter"/>
</dbReference>
<comment type="caution">
    <text evidence="11">The sequence shown here is derived from an EMBL/GenBank/DDBJ whole genome shotgun (WGS) entry which is preliminary data.</text>
</comment>
<evidence type="ECO:0000256" key="2">
    <source>
        <dbReference type="ARBA" id="ARBA00011066"/>
    </source>
</evidence>
<name>A0A1R1S1J7_9BACI</name>
<dbReference type="InterPro" id="IPR036393">
    <property type="entry name" value="AceGlu_kinase-like_sf"/>
</dbReference>
<proteinExistence type="inferred from homology"/>
<feature type="domain" description="Aspartate/glutamate/uridylate kinase" evidence="10">
    <location>
        <begin position="5"/>
        <end position="296"/>
    </location>
</feature>
<dbReference type="PANTHER" id="PTHR30409">
    <property type="entry name" value="CARBAMATE KINASE"/>
    <property type="match status" value="1"/>
</dbReference>
<dbReference type="NCBIfam" id="NF009007">
    <property type="entry name" value="PRK12352.1"/>
    <property type="match status" value="1"/>
</dbReference>
<evidence type="ECO:0000256" key="9">
    <source>
        <dbReference type="PIRNR" id="PIRNR000723"/>
    </source>
</evidence>
<sequence length="317" mass="33987">MKKRKIVVALGGNAIQTGDDASAEAQKRALEETAVYLADMIDSGAELIITHGNGPQVGNLMIQQKQADSPKTPAMPLETCVSMTQGMIGCWLQNALDQALQAKGKNGHAATVITRVAVRSDDEAFRNPTKPIGPFYSEEEAKELMNSRNGDLVFKEDAGRGWRRVVPSPAPVSILEYDVINDLVEQGHVVIAAGGGGVPVIEKNHAICGIDAVIDKDFAACKLAELVHADELVILTGVDHVAVDYLKPTERTLKHVTTEELKGYIKEKQFAEGSMLPKVKAAIQFAEAKKGNKTVITSLKLAKEALKGNAGTIVEQA</sequence>
<evidence type="ECO:0000256" key="4">
    <source>
        <dbReference type="ARBA" id="ARBA00022503"/>
    </source>
</evidence>
<organism evidence="11 12">
    <name type="scientific">Bacillus swezeyi</name>
    <dbReference type="NCBI Taxonomy" id="1925020"/>
    <lineage>
        <taxon>Bacteria</taxon>
        <taxon>Bacillati</taxon>
        <taxon>Bacillota</taxon>
        <taxon>Bacilli</taxon>
        <taxon>Bacillales</taxon>
        <taxon>Bacillaceae</taxon>
        <taxon>Bacillus</taxon>
    </lineage>
</organism>
<dbReference type="InterPro" id="IPR001048">
    <property type="entry name" value="Asp/Glu/Uridylate_kinase"/>
</dbReference>
<evidence type="ECO:0000256" key="3">
    <source>
        <dbReference type="ARBA" id="ARBA00013070"/>
    </source>
</evidence>
<keyword evidence="5 9" id="KW-0808">Transferase</keyword>
<dbReference type="SUPFAM" id="SSF53633">
    <property type="entry name" value="Carbamate kinase-like"/>
    <property type="match status" value="1"/>
</dbReference>
<dbReference type="GO" id="GO:0019546">
    <property type="term" value="P:L-arginine deiminase pathway"/>
    <property type="evidence" value="ECO:0007669"/>
    <property type="project" value="TreeGrafter"/>
</dbReference>
<evidence type="ECO:0000256" key="7">
    <source>
        <dbReference type="ARBA" id="ARBA00048467"/>
    </source>
</evidence>
<evidence type="ECO:0000256" key="6">
    <source>
        <dbReference type="ARBA" id="ARBA00022777"/>
    </source>
</evidence>
<dbReference type="PIRSF" id="PIRSF000723">
    <property type="entry name" value="Carbamate_kin"/>
    <property type="match status" value="1"/>
</dbReference>
<keyword evidence="6 9" id="KW-0418">Kinase</keyword>
<dbReference type="NCBIfam" id="TIGR00746">
    <property type="entry name" value="arcC"/>
    <property type="match status" value="1"/>
</dbReference>
<dbReference type="InterPro" id="IPR003964">
    <property type="entry name" value="Carb_kinase"/>
</dbReference>
<dbReference type="Pfam" id="PF00696">
    <property type="entry name" value="AA_kinase"/>
    <property type="match status" value="1"/>
</dbReference>
<dbReference type="Gene3D" id="3.40.1160.10">
    <property type="entry name" value="Acetylglutamate kinase-like"/>
    <property type="match status" value="1"/>
</dbReference>
<evidence type="ECO:0000256" key="5">
    <source>
        <dbReference type="ARBA" id="ARBA00022679"/>
    </source>
</evidence>
<comment type="pathway">
    <text evidence="1">Metabolic intermediate metabolism; carbamoyl phosphate degradation; CO(2) and NH(3) from carbamoyl phosphate: step 1/1.</text>
</comment>
<evidence type="ECO:0000256" key="8">
    <source>
        <dbReference type="NCBIfam" id="TIGR00746"/>
    </source>
</evidence>
<keyword evidence="4" id="KW-0056">Arginine metabolism</keyword>
<evidence type="ECO:0000256" key="1">
    <source>
        <dbReference type="ARBA" id="ARBA00005118"/>
    </source>
</evidence>
<comment type="similarity">
    <text evidence="2 9">Belongs to the carbamate kinase family.</text>
</comment>
<dbReference type="GO" id="GO:0008804">
    <property type="term" value="F:carbamate kinase activity"/>
    <property type="evidence" value="ECO:0007669"/>
    <property type="project" value="UniProtKB-UniRule"/>
</dbReference>
<dbReference type="PRINTS" id="PR01469">
    <property type="entry name" value="CARBMTKINASE"/>
</dbReference>
<dbReference type="AlphaFoldDB" id="A0A1R1S1J7"/>
<protein>
    <recommendedName>
        <fullName evidence="3 8">Carbamate kinase</fullName>
    </recommendedName>
</protein>
<evidence type="ECO:0000313" key="12">
    <source>
        <dbReference type="Proteomes" id="UP000187367"/>
    </source>
</evidence>
<dbReference type="EMBL" id="MTJL01000005">
    <property type="protein sequence ID" value="OMI09219.1"/>
    <property type="molecule type" value="Genomic_DNA"/>
</dbReference>
<accession>A0A1R1QX38</accession>
<dbReference type="FunFam" id="3.40.1160.10:FF:000007">
    <property type="entry name" value="Carbamate kinase"/>
    <property type="match status" value="1"/>
</dbReference>
<dbReference type="PANTHER" id="PTHR30409:SF1">
    <property type="entry name" value="CARBAMATE KINASE-RELATED"/>
    <property type="match status" value="1"/>
</dbReference>
<evidence type="ECO:0000259" key="10">
    <source>
        <dbReference type="Pfam" id="PF00696"/>
    </source>
</evidence>
<comment type="catalytic activity">
    <reaction evidence="7">
        <text>hydrogencarbonate + NH4(+) + ATP = carbamoyl phosphate + ADP + H2O + H(+)</text>
        <dbReference type="Rhea" id="RHEA:10152"/>
        <dbReference type="ChEBI" id="CHEBI:15377"/>
        <dbReference type="ChEBI" id="CHEBI:15378"/>
        <dbReference type="ChEBI" id="CHEBI:17544"/>
        <dbReference type="ChEBI" id="CHEBI:28938"/>
        <dbReference type="ChEBI" id="CHEBI:30616"/>
        <dbReference type="ChEBI" id="CHEBI:58228"/>
        <dbReference type="ChEBI" id="CHEBI:456216"/>
        <dbReference type="EC" id="2.7.2.2"/>
    </reaction>
</comment>